<keyword evidence="4" id="KW-1185">Reference proteome</keyword>
<feature type="region of interest" description="Disordered" evidence="1">
    <location>
        <begin position="158"/>
        <end position="195"/>
    </location>
</feature>
<comment type="caution">
    <text evidence="3">The sequence shown here is derived from an EMBL/GenBank/DDBJ whole genome shotgun (WGS) entry which is preliminary data.</text>
</comment>
<sequence>PLKKGFYLMHKNLDDTWVSFKYERLSDFCYLCGRIGHGRNFYLQKQIEDQVNFGPNLRALTTPFNSFFVENWSEKEATIGGTSRTKGYKKGTGEGQRPPACQICEHGKAGGVRVATKDNPNKLSVGGVSSYVYKNPPSIAILPCVAILPRVQPHTREFSVDRQTNKSSDEAVVVLSTPKGHKEKGELPITSEVTP</sequence>
<name>A0ABC8S4P1_9AQUA</name>
<reference evidence="3 4" key="1">
    <citation type="submission" date="2024-02" db="EMBL/GenBank/DDBJ databases">
        <authorList>
            <person name="Vignale AGUSTIN F."/>
            <person name="Sosa J E."/>
            <person name="Modenutti C."/>
        </authorList>
    </citation>
    <scope>NUCLEOTIDE SEQUENCE [LARGE SCALE GENOMIC DNA]</scope>
</reference>
<gene>
    <name evidence="3" type="ORF">ILEXP_LOCUS18254</name>
</gene>
<evidence type="ECO:0000313" key="4">
    <source>
        <dbReference type="Proteomes" id="UP001642360"/>
    </source>
</evidence>
<feature type="compositionally biased region" description="Basic and acidic residues" evidence="1">
    <location>
        <begin position="158"/>
        <end position="169"/>
    </location>
</feature>
<proteinExistence type="predicted"/>
<dbReference type="AlphaFoldDB" id="A0ABC8S4P1"/>
<evidence type="ECO:0000256" key="1">
    <source>
        <dbReference type="SAM" id="MobiDB-lite"/>
    </source>
</evidence>
<dbReference type="EMBL" id="CAUOFW020001981">
    <property type="protein sequence ID" value="CAK9150144.1"/>
    <property type="molecule type" value="Genomic_DNA"/>
</dbReference>
<dbReference type="Pfam" id="PF14392">
    <property type="entry name" value="zf-CCHC_4"/>
    <property type="match status" value="1"/>
</dbReference>
<dbReference type="Proteomes" id="UP001642360">
    <property type="component" value="Unassembled WGS sequence"/>
</dbReference>
<dbReference type="InterPro" id="IPR025836">
    <property type="entry name" value="Zn_knuckle_CX2CX4HX4C"/>
</dbReference>
<organism evidence="3 4">
    <name type="scientific">Ilex paraguariensis</name>
    <name type="common">yerba mate</name>
    <dbReference type="NCBI Taxonomy" id="185542"/>
    <lineage>
        <taxon>Eukaryota</taxon>
        <taxon>Viridiplantae</taxon>
        <taxon>Streptophyta</taxon>
        <taxon>Embryophyta</taxon>
        <taxon>Tracheophyta</taxon>
        <taxon>Spermatophyta</taxon>
        <taxon>Magnoliopsida</taxon>
        <taxon>eudicotyledons</taxon>
        <taxon>Gunneridae</taxon>
        <taxon>Pentapetalae</taxon>
        <taxon>asterids</taxon>
        <taxon>campanulids</taxon>
        <taxon>Aquifoliales</taxon>
        <taxon>Aquifoliaceae</taxon>
        <taxon>Ilex</taxon>
    </lineage>
</organism>
<accession>A0ABC8S4P1</accession>
<evidence type="ECO:0000259" key="2">
    <source>
        <dbReference type="Pfam" id="PF14392"/>
    </source>
</evidence>
<feature type="domain" description="Zinc knuckle CX2CX4HX4C" evidence="2">
    <location>
        <begin position="14"/>
        <end position="42"/>
    </location>
</feature>
<protein>
    <recommendedName>
        <fullName evidence="2">Zinc knuckle CX2CX4HX4C domain-containing protein</fullName>
    </recommendedName>
</protein>
<evidence type="ECO:0000313" key="3">
    <source>
        <dbReference type="EMBL" id="CAK9150144.1"/>
    </source>
</evidence>
<feature type="non-terminal residue" evidence="3">
    <location>
        <position position="1"/>
    </location>
</feature>